<dbReference type="EMBL" id="CM046107">
    <property type="protein sequence ID" value="KAI8432172.1"/>
    <property type="molecule type" value="Genomic_DNA"/>
</dbReference>
<proteinExistence type="predicted"/>
<comment type="caution">
    <text evidence="1">The sequence shown here is derived from an EMBL/GenBank/DDBJ whole genome shotgun (WGS) entry which is preliminary data.</text>
</comment>
<organism evidence="1 2">
    <name type="scientific">Choristoneura fumiferana</name>
    <name type="common">Spruce budworm moth</name>
    <name type="synonym">Archips fumiferana</name>
    <dbReference type="NCBI Taxonomy" id="7141"/>
    <lineage>
        <taxon>Eukaryota</taxon>
        <taxon>Metazoa</taxon>
        <taxon>Ecdysozoa</taxon>
        <taxon>Arthropoda</taxon>
        <taxon>Hexapoda</taxon>
        <taxon>Insecta</taxon>
        <taxon>Pterygota</taxon>
        <taxon>Neoptera</taxon>
        <taxon>Endopterygota</taxon>
        <taxon>Lepidoptera</taxon>
        <taxon>Glossata</taxon>
        <taxon>Ditrysia</taxon>
        <taxon>Tortricoidea</taxon>
        <taxon>Tortricidae</taxon>
        <taxon>Tortricinae</taxon>
        <taxon>Choristoneura</taxon>
    </lineage>
</organism>
<evidence type="ECO:0000313" key="2">
    <source>
        <dbReference type="Proteomes" id="UP001064048"/>
    </source>
</evidence>
<gene>
    <name evidence="1" type="ORF">MSG28_004635</name>
</gene>
<keyword evidence="2" id="KW-1185">Reference proteome</keyword>
<sequence length="169" mass="18985">MTLENMLSNMGIGTKQLSESSYGGGGHKSNAAMQALTLLAFLFFLHILQQCLKDHMTAMQTPQIMVMSGSREGEVNIAKRADIKKLDKSGNVVPTDEKRGSQTDRNKKHENEKNISPEYETSDDLYLTKITTAEKSPKIGSQKYKSYFKNYANRSSGFRQFISAQNDYL</sequence>
<reference evidence="1 2" key="1">
    <citation type="journal article" date="2022" name="Genome Biol. Evol.">
        <title>The Spruce Budworm Genome: Reconstructing the Evolutionary History of Antifreeze Proteins.</title>
        <authorList>
            <person name="Beliveau C."/>
            <person name="Gagne P."/>
            <person name="Picq S."/>
            <person name="Vernygora O."/>
            <person name="Keeling C.I."/>
            <person name="Pinkney K."/>
            <person name="Doucet D."/>
            <person name="Wen F."/>
            <person name="Johnston J.S."/>
            <person name="Maaroufi H."/>
            <person name="Boyle B."/>
            <person name="Laroche J."/>
            <person name="Dewar K."/>
            <person name="Juretic N."/>
            <person name="Blackburn G."/>
            <person name="Nisole A."/>
            <person name="Brunet B."/>
            <person name="Brandao M."/>
            <person name="Lumley L."/>
            <person name="Duan J."/>
            <person name="Quan G."/>
            <person name="Lucarotti C.J."/>
            <person name="Roe A.D."/>
            <person name="Sperling F.A.H."/>
            <person name="Levesque R.C."/>
            <person name="Cusson M."/>
        </authorList>
    </citation>
    <scope>NUCLEOTIDE SEQUENCE [LARGE SCALE GENOMIC DNA]</scope>
    <source>
        <strain evidence="1">Glfc:IPQL:Cfum</strain>
    </source>
</reference>
<accession>A0ACC0K6R2</accession>
<protein>
    <submittedName>
        <fullName evidence="1">Uncharacterized protein</fullName>
    </submittedName>
</protein>
<name>A0ACC0K6R2_CHOFU</name>
<evidence type="ECO:0000313" key="1">
    <source>
        <dbReference type="EMBL" id="KAI8432172.1"/>
    </source>
</evidence>
<dbReference type="Proteomes" id="UP001064048">
    <property type="component" value="Chromosome 7"/>
</dbReference>